<dbReference type="EMBL" id="WRXO01000006">
    <property type="protein sequence ID" value="MVT43060.1"/>
    <property type="molecule type" value="Genomic_DNA"/>
</dbReference>
<dbReference type="OrthoDB" id="7794186at2"/>
<keyword evidence="3" id="KW-1185">Reference proteome</keyword>
<dbReference type="InterPro" id="IPR026444">
    <property type="entry name" value="Secre_tail"/>
</dbReference>
<name>A0A6N8JCX7_9BACT</name>
<dbReference type="Gene3D" id="2.60.40.740">
    <property type="match status" value="1"/>
</dbReference>
<feature type="chain" id="PRO_5026996224" evidence="1">
    <location>
        <begin position="20"/>
        <end position="1867"/>
    </location>
</feature>
<evidence type="ECO:0000313" key="2">
    <source>
        <dbReference type="EMBL" id="MVT43060.1"/>
    </source>
</evidence>
<evidence type="ECO:0000313" key="3">
    <source>
        <dbReference type="Proteomes" id="UP000468388"/>
    </source>
</evidence>
<proteinExistence type="predicted"/>
<dbReference type="Pfam" id="PF13573">
    <property type="entry name" value="SprB"/>
    <property type="match status" value="8"/>
</dbReference>
<evidence type="ECO:0000256" key="1">
    <source>
        <dbReference type="SAM" id="SignalP"/>
    </source>
</evidence>
<comment type="caution">
    <text evidence="2">The sequence shown here is derived from an EMBL/GenBank/DDBJ whole genome shotgun (WGS) entry which is preliminary data.</text>
</comment>
<dbReference type="InterPro" id="IPR025667">
    <property type="entry name" value="SprB_repeat"/>
</dbReference>
<reference evidence="2 3" key="1">
    <citation type="submission" date="2019-12" db="EMBL/GenBank/DDBJ databases">
        <title>The draft genomic sequence of strain Chitinophaga oryziterrae JCM 16595.</title>
        <authorList>
            <person name="Zhang X."/>
        </authorList>
    </citation>
    <scope>NUCLEOTIDE SEQUENCE [LARGE SCALE GENOMIC DNA]</scope>
    <source>
        <strain evidence="2 3">JCM 16595</strain>
    </source>
</reference>
<keyword evidence="1" id="KW-0732">Signal</keyword>
<dbReference type="Proteomes" id="UP000468388">
    <property type="component" value="Unassembled WGS sequence"/>
</dbReference>
<sequence>MKRFLSILFFICLHFAVNAQYMTVEVKVTRLGTNYTDGNSYGSRFRFYRNVWDNYPLYIQGQQCIKRDERFESNENILFSTYTTSYQSFKLILVTHDERKSGSDDCTAQGVSTITTKRPDTHQASAEITINPADLAPGVFVPMGRMTTWDGSTWAYAELSVRVPVPTPSSPVMTEGTSASSNTFCSSSNVKLATNVSPNASGLRYAWQYAVQNEDYLIPNPDKCFCNYIDPYNGCGQYVTTTTEGQDGIPYTYTEWVPGYDCDYPDEVYTHTWHNLTITNANTDPFGNFIPQNAIFSTPITATTNAYFRVKASSTDGLESGFSPETGYTFQPAPPTVNASLKTTTPSCYHQNNGVINLAAGAVTSSFSDIRWILRKGANNTGPCDPGLSTGSSTCGDVDWSDGSVPKGNAINITGLAPGDYSLWILNPGTDAGNCYTPVSVHIDELQELQITPGQKTDVSCFGMGDGKINVSASGGNGTNTGYYFTLTNSADQVIRAEQRASSNAMLWENLPAGFYKALMHDGTCSDIKVADIEVKQPPEIAGSTTPVQPDCMGPANGSITVTATGGGTTFLYNLYKNNIKVQYSAVVTDRSYTFSGLDGGDYKAEIINPDYPACVGWSGLQTLNAVTPLALQLAGRDSVSCNGGNDGRLLLTATGGTGNYRFGFTGNDIDNTTGEFKSLSAGTYSITVQNKALTCNDSEDATFTVFQRAALQVVIAPTEISCRGAVNGKLQANVTGGSGSWKYTWQQLKNGTWEGSPFWFSTDKLIEGLEPGTYRVIIDDNKATGCSITSAEVTLTDPELVVISDVTVHDAVCLDAGASISITAAGGDGNLTYAYSTDGGVTYTDFTATTPLYTTADYTLKVTDGNGCRADADHTYSVILPPAALDFTTQLSAYNGFNISCLGAGDGSITVTPTGGNGGAYTGYQYKLDDGTYQSSGVFDHLVAGTYTVSVKDGRGCVVAHTVVLRQPAIMIAAVKTDIDCYGSATGTIITRISGGAAPYSLTINGRSVAVDQLISNLAQGDYTLHISDANGCSKDSAISIVYTYPQLQPADIIVNDIRCYGTTGNVELNTAGGDGTYAYTIISNGSSYTSGGALNAGDYRFRVTDGHGCSADFTNTAHITAPSAPVTFTAVLSDYNGYNVSCVGGNNGYAIITPVGGNGSTYTGYTFTFDNGAFTDNATVQLINAGDHVLKVQDARGCIAENTYTFTQSPVDLGISLVSKQDVQCAIDPNGKLTVAGSGGVGSLQYSIDGKKWQASPLFENLTAGTYNIIVKDANACSKTLAVEINSLNPAILIDNITLNDIICYGTKGSFTIQSHGGTGTLLSQYSLNGGDYITFNNSTALDAGVYTIRIKDGAGCNSAVSNPVSITAPAAPLSTVITPSAYNGVQVSCYGLTDGSFSLATTGGNGSSYTGYTYSVNNAAYTANSSFSDLAAGTYAVKIKDARGCIINESVTLQQPDPLAIKVTGIQHLVCGADPTGKITVSATGGTNPYTYSLDADNWQAQPVFTVLTSGGYTLMAKDVNGCAAQVSATVNTLYPAISAVEDITAVRCFGESNGAIRVTVSGGDGAYQYQWTTPDPLKVPAGNYTLTVTDGKNCTRAFNYTVTQPDALQLEYSAPAICDGLAEGVITGTATGGTVPYSYASDNSGWQSENSFTGLNKGSHTITVKDDNGCIVAHDLNIATVNIKPEVNFLVASRKNALDTLIVKEISVPAPDEVSWNYDASATFLGYDNGMPLIKFSKAGIYPVTMTARFGQCTYSLEKDITIADYDPLAGPSYVTPVHVIDTVMLSPNPNDGNFQFKVKMNRKQQAIVWVYDVNGRIVDKRQYPPSLQISDQFNLPNEISSTYILRVITESESRDVRFIISH</sequence>
<dbReference type="RefSeq" id="WP_157301668.1">
    <property type="nucleotide sequence ID" value="NZ_BAAAZB010000004.1"/>
</dbReference>
<dbReference type="NCBIfam" id="TIGR04183">
    <property type="entry name" value="Por_Secre_tail"/>
    <property type="match status" value="1"/>
</dbReference>
<organism evidence="2 3">
    <name type="scientific">Chitinophaga oryziterrae</name>
    <dbReference type="NCBI Taxonomy" id="1031224"/>
    <lineage>
        <taxon>Bacteria</taxon>
        <taxon>Pseudomonadati</taxon>
        <taxon>Bacteroidota</taxon>
        <taxon>Chitinophagia</taxon>
        <taxon>Chitinophagales</taxon>
        <taxon>Chitinophagaceae</taxon>
        <taxon>Chitinophaga</taxon>
    </lineage>
</organism>
<gene>
    <name evidence="2" type="ORF">GO495_20855</name>
</gene>
<feature type="signal peptide" evidence="1">
    <location>
        <begin position="1"/>
        <end position="19"/>
    </location>
</feature>
<protein>
    <submittedName>
        <fullName evidence="2">T9SS type A sorting domain-containing protein</fullName>
    </submittedName>
</protein>
<accession>A0A6N8JCX7</accession>